<dbReference type="HOGENOM" id="CLU_010363_0_3_0"/>
<dbReference type="CDD" id="cd07731">
    <property type="entry name" value="ComA-like_MBL-fold"/>
    <property type="match status" value="1"/>
</dbReference>
<dbReference type="Gene3D" id="3.60.15.10">
    <property type="entry name" value="Ribonuclease Z/Hydroxyacylglutathione hydrolase-like"/>
    <property type="match status" value="1"/>
</dbReference>
<dbReference type="InterPro" id="IPR052159">
    <property type="entry name" value="Competence_DNA_uptake"/>
</dbReference>
<organism evidence="2 3">
    <name type="scientific">Persephonella marina (strain DSM 14350 / EX-H1)</name>
    <dbReference type="NCBI Taxonomy" id="123214"/>
    <lineage>
        <taxon>Bacteria</taxon>
        <taxon>Pseudomonadati</taxon>
        <taxon>Aquificota</taxon>
        <taxon>Aquificia</taxon>
        <taxon>Aquificales</taxon>
        <taxon>Hydrogenothermaceae</taxon>
        <taxon>Persephonella</taxon>
    </lineage>
</organism>
<gene>
    <name evidence="2" type="ordered locus">PERMA_2010</name>
</gene>
<keyword evidence="3" id="KW-1185">Reference proteome</keyword>
<dbReference type="SMART" id="SM00849">
    <property type="entry name" value="Lactamase_B"/>
    <property type="match status" value="1"/>
</dbReference>
<evidence type="ECO:0000259" key="1">
    <source>
        <dbReference type="SMART" id="SM00849"/>
    </source>
</evidence>
<proteinExistence type="predicted"/>
<dbReference type="AlphaFoldDB" id="C0QSW7"/>
<dbReference type="eggNOG" id="COG2333">
    <property type="taxonomic scope" value="Bacteria"/>
</dbReference>
<dbReference type="KEGG" id="pmx:PERMA_2010"/>
<dbReference type="InterPro" id="IPR001279">
    <property type="entry name" value="Metallo-B-lactamas"/>
</dbReference>
<name>C0QSW7_PERMH</name>
<sequence length="269" mass="30848">MYRKIILVFLIFIGVIYGKDLDIFFIDVGEGEATLIVTPDNRNILIDTGNLITGHTVVKFLSSKNINTLDRLIITHPHPDHSGGVFAVIQNVNVIQKHDNGQSLNTNDCKDFYIWYAQIFRTGKYSVLKKGDRIIYGKVTLEVLSPEQLTNDWNENSLVIMLIYGKVRILLMADANKKTEKFLIKKYRKLKADLLKVGHHGADDVLLEEFLNRVNPEYAVISINKNNIRGYPSERVINMLVNKGVKLYITFRDGTVHFRSDGEKLWPER</sequence>
<feature type="domain" description="Metallo-beta-lactamase" evidence="1">
    <location>
        <begin position="31"/>
        <end position="225"/>
    </location>
</feature>
<reference evidence="2 3" key="1">
    <citation type="journal article" date="2009" name="J. Bacteriol.">
        <title>Complete and draft genome sequences of six members of the Aquificales.</title>
        <authorList>
            <person name="Reysenbach A.L."/>
            <person name="Hamamura N."/>
            <person name="Podar M."/>
            <person name="Griffiths E."/>
            <person name="Ferreira S."/>
            <person name="Hochstein R."/>
            <person name="Heidelberg J."/>
            <person name="Johnson J."/>
            <person name="Mead D."/>
            <person name="Pohorille A."/>
            <person name="Sarmiento M."/>
            <person name="Schweighofer K."/>
            <person name="Seshadri R."/>
            <person name="Voytek M.A."/>
        </authorList>
    </citation>
    <scope>NUCLEOTIDE SEQUENCE [LARGE SCALE GENOMIC DNA]</scope>
    <source>
        <strain evidence="3">DSM 14350 / EX-H1</strain>
    </source>
</reference>
<dbReference type="PaxDb" id="123214-PERMA_2010"/>
<dbReference type="Proteomes" id="UP000001366">
    <property type="component" value="Chromosome"/>
</dbReference>
<dbReference type="InterPro" id="IPR036866">
    <property type="entry name" value="RibonucZ/Hydroxyglut_hydro"/>
</dbReference>
<dbReference type="Pfam" id="PF00753">
    <property type="entry name" value="Lactamase_B"/>
    <property type="match status" value="1"/>
</dbReference>
<dbReference type="OrthoDB" id="9761531at2"/>
<accession>C0QSW7</accession>
<evidence type="ECO:0000313" key="2">
    <source>
        <dbReference type="EMBL" id="ACO03677.1"/>
    </source>
</evidence>
<dbReference type="EMBL" id="CP001230">
    <property type="protein sequence ID" value="ACO03677.1"/>
    <property type="molecule type" value="Genomic_DNA"/>
</dbReference>
<evidence type="ECO:0000313" key="3">
    <source>
        <dbReference type="Proteomes" id="UP000001366"/>
    </source>
</evidence>
<dbReference type="PANTHER" id="PTHR30619:SF1">
    <property type="entry name" value="RECOMBINATION PROTEIN 2"/>
    <property type="match status" value="1"/>
</dbReference>
<dbReference type="RefSeq" id="WP_012675916.1">
    <property type="nucleotide sequence ID" value="NC_012440.1"/>
</dbReference>
<dbReference type="PANTHER" id="PTHR30619">
    <property type="entry name" value="DNA INTERNALIZATION/COMPETENCE PROTEIN COMEC/REC2"/>
    <property type="match status" value="1"/>
</dbReference>
<dbReference type="SUPFAM" id="SSF56281">
    <property type="entry name" value="Metallo-hydrolase/oxidoreductase"/>
    <property type="match status" value="1"/>
</dbReference>
<dbReference type="InterPro" id="IPR035681">
    <property type="entry name" value="ComA-like_MBL"/>
</dbReference>
<dbReference type="STRING" id="123214.PERMA_2010"/>
<protein>
    <submittedName>
        <fullName evidence="2">Beta-lactamase domain protein</fullName>
    </submittedName>
</protein>